<accession>A0ABU6VFL1</accession>
<keyword evidence="4" id="KW-0732">Signal</keyword>
<dbReference type="InterPro" id="IPR001611">
    <property type="entry name" value="Leu-rich_rpt"/>
</dbReference>
<dbReference type="Gene3D" id="3.30.200.20">
    <property type="entry name" value="Phosphorylase Kinase, domain 1"/>
    <property type="match status" value="1"/>
</dbReference>
<proteinExistence type="predicted"/>
<reference evidence="10 11" key="1">
    <citation type="journal article" date="2023" name="Plants (Basel)">
        <title>Bridging the Gap: Combining Genomics and Transcriptomics Approaches to Understand Stylosanthes scabra, an Orphan Legume from the Brazilian Caatinga.</title>
        <authorList>
            <person name="Ferreira-Neto J.R.C."/>
            <person name="da Silva M.D."/>
            <person name="Binneck E."/>
            <person name="de Melo N.F."/>
            <person name="da Silva R.H."/>
            <person name="de Melo A.L.T.M."/>
            <person name="Pandolfi V."/>
            <person name="Bustamante F.O."/>
            <person name="Brasileiro-Vidal A.C."/>
            <person name="Benko-Iseppon A.M."/>
        </authorList>
    </citation>
    <scope>NUCLEOTIDE SEQUENCE [LARGE SCALE GENOMIC DNA]</scope>
    <source>
        <tissue evidence="10">Leaves</tissue>
    </source>
</reference>
<keyword evidence="11" id="KW-1185">Reference proteome</keyword>
<keyword evidence="7" id="KW-0472">Membrane</keyword>
<comment type="caution">
    <text evidence="10">The sequence shown here is derived from an EMBL/GenBank/DDBJ whole genome shotgun (WGS) entry which is preliminary data.</text>
</comment>
<evidence type="ECO:0000256" key="4">
    <source>
        <dbReference type="ARBA" id="ARBA00022729"/>
    </source>
</evidence>
<keyword evidence="8" id="KW-0067">ATP-binding</keyword>
<keyword evidence="5" id="KW-0677">Repeat</keyword>
<dbReference type="InterPro" id="IPR013210">
    <property type="entry name" value="LRR_N_plant-typ"/>
</dbReference>
<protein>
    <recommendedName>
        <fullName evidence="9">Protein kinase domain-containing protein</fullName>
    </recommendedName>
</protein>
<keyword evidence="2" id="KW-0433">Leucine-rich repeat</keyword>
<comment type="subcellular location">
    <subcellularLocation>
        <location evidence="1">Membrane</location>
    </subcellularLocation>
</comment>
<keyword evidence="6" id="KW-1133">Transmembrane helix</keyword>
<dbReference type="InterPro" id="IPR053211">
    <property type="entry name" value="DNA_repair-toleration"/>
</dbReference>
<dbReference type="InterPro" id="IPR011009">
    <property type="entry name" value="Kinase-like_dom_sf"/>
</dbReference>
<dbReference type="SMART" id="SM00220">
    <property type="entry name" value="S_TKc"/>
    <property type="match status" value="1"/>
</dbReference>
<gene>
    <name evidence="10" type="ORF">PIB30_040061</name>
</gene>
<evidence type="ECO:0000256" key="2">
    <source>
        <dbReference type="ARBA" id="ARBA00022614"/>
    </source>
</evidence>
<dbReference type="Gene3D" id="3.80.10.10">
    <property type="entry name" value="Ribonuclease Inhibitor"/>
    <property type="match status" value="3"/>
</dbReference>
<evidence type="ECO:0000313" key="11">
    <source>
        <dbReference type="Proteomes" id="UP001341840"/>
    </source>
</evidence>
<dbReference type="Gene3D" id="1.10.510.10">
    <property type="entry name" value="Transferase(Phosphotransferase) domain 1"/>
    <property type="match status" value="1"/>
</dbReference>
<evidence type="ECO:0000313" key="10">
    <source>
        <dbReference type="EMBL" id="MED6171358.1"/>
    </source>
</evidence>
<dbReference type="PANTHER" id="PTHR48060">
    <property type="entry name" value="DNA DAMAGE-REPAIR/TOLERATION PROTEIN DRT100"/>
    <property type="match status" value="1"/>
</dbReference>
<evidence type="ECO:0000256" key="5">
    <source>
        <dbReference type="ARBA" id="ARBA00022737"/>
    </source>
</evidence>
<dbReference type="Pfam" id="PF08263">
    <property type="entry name" value="LRRNT_2"/>
    <property type="match status" value="1"/>
</dbReference>
<dbReference type="InterPro" id="IPR017441">
    <property type="entry name" value="Protein_kinase_ATP_BS"/>
</dbReference>
<dbReference type="InterPro" id="IPR003591">
    <property type="entry name" value="Leu-rich_rpt_typical-subtyp"/>
</dbReference>
<feature type="domain" description="Protein kinase" evidence="9">
    <location>
        <begin position="448"/>
        <end position="611"/>
    </location>
</feature>
<evidence type="ECO:0000256" key="7">
    <source>
        <dbReference type="ARBA" id="ARBA00023136"/>
    </source>
</evidence>
<dbReference type="PROSITE" id="PS00107">
    <property type="entry name" value="PROTEIN_KINASE_ATP"/>
    <property type="match status" value="1"/>
</dbReference>
<evidence type="ECO:0000256" key="6">
    <source>
        <dbReference type="ARBA" id="ARBA00022989"/>
    </source>
</evidence>
<feature type="binding site" evidence="8">
    <location>
        <position position="478"/>
    </location>
    <ligand>
        <name>ATP</name>
        <dbReference type="ChEBI" id="CHEBI:30616"/>
    </ligand>
</feature>
<evidence type="ECO:0000256" key="1">
    <source>
        <dbReference type="ARBA" id="ARBA00004370"/>
    </source>
</evidence>
<organism evidence="10 11">
    <name type="scientific">Stylosanthes scabra</name>
    <dbReference type="NCBI Taxonomy" id="79078"/>
    <lineage>
        <taxon>Eukaryota</taxon>
        <taxon>Viridiplantae</taxon>
        <taxon>Streptophyta</taxon>
        <taxon>Embryophyta</taxon>
        <taxon>Tracheophyta</taxon>
        <taxon>Spermatophyta</taxon>
        <taxon>Magnoliopsida</taxon>
        <taxon>eudicotyledons</taxon>
        <taxon>Gunneridae</taxon>
        <taxon>Pentapetalae</taxon>
        <taxon>rosids</taxon>
        <taxon>fabids</taxon>
        <taxon>Fabales</taxon>
        <taxon>Fabaceae</taxon>
        <taxon>Papilionoideae</taxon>
        <taxon>50 kb inversion clade</taxon>
        <taxon>dalbergioids sensu lato</taxon>
        <taxon>Dalbergieae</taxon>
        <taxon>Pterocarpus clade</taxon>
        <taxon>Stylosanthes</taxon>
    </lineage>
</organism>
<dbReference type="SUPFAM" id="SSF56112">
    <property type="entry name" value="Protein kinase-like (PK-like)"/>
    <property type="match status" value="1"/>
</dbReference>
<keyword evidence="8" id="KW-0547">Nucleotide-binding</keyword>
<sequence length="626" mass="68993">MFCSALELGNKTDHLALLKFKESITNDPYGIFKSWNSSTHFCKWHGITCMQQQRVIELNLSGCHLNGGSISPQLGNLSFLRSINLENNSFHGDIPPELGCLSSLRILHLNNNSLSGEIPVKLTSCSKLIGLDLSWNNLVGKIPSEIGSLWNLKQFSFENNSLTGQIPPSIGNLSSLTDLWLSYNHLEGNIPKEIGRLNNLKNLCLSVSNFSGQLPPFLYNMSSLNQIDVLNNHFNGSLPPNMFHHLPNLKAFIAGKNHFSGTIPTSVTNGSFLLQVLEIGQNNFVGQVPSLGKLKILSKLSLFNNSLGSNSTKDLEFLKSLTNCSNLIGLSISSNNFGGKLPTYLGNLSTQLIELYIANNQIYGNIPNEIGNLVNLTILAMQHNHFGGTFPSTFGKFQNMVDFCIYHHVTNMGSIICLLQLCTEEPGSDSPTLDKVSYRKLHHGTDGFSVRNMIGSGKFGTVYKGILESDDDTPVAIKILVKRGMPHIYKQSRGPIFSRCGTCNTPPSRLARLLSTIGASQLESSTIGMKGTIGYAPPEYGMGSKVSIDGDMYSFGILVLEMLTGKRPTDEMFKDGCDLRNHVEMSLPHNILNIVDPNTYLLYEAYNSEFKDYKHTNLKLKSLTNL</sequence>
<dbReference type="SUPFAM" id="SSF52058">
    <property type="entry name" value="L domain-like"/>
    <property type="match status" value="2"/>
</dbReference>
<dbReference type="InterPro" id="IPR032675">
    <property type="entry name" value="LRR_dom_sf"/>
</dbReference>
<dbReference type="SMART" id="SM00369">
    <property type="entry name" value="LRR_TYP"/>
    <property type="match status" value="5"/>
</dbReference>
<dbReference type="InterPro" id="IPR055414">
    <property type="entry name" value="LRR_R13L4/SHOC2-like"/>
</dbReference>
<dbReference type="Proteomes" id="UP001341840">
    <property type="component" value="Unassembled WGS sequence"/>
</dbReference>
<dbReference type="Pfam" id="PF00560">
    <property type="entry name" value="LRR_1"/>
    <property type="match status" value="5"/>
</dbReference>
<dbReference type="EMBL" id="JASCZI010151249">
    <property type="protein sequence ID" value="MED6171358.1"/>
    <property type="molecule type" value="Genomic_DNA"/>
</dbReference>
<keyword evidence="3" id="KW-0812">Transmembrane</keyword>
<name>A0ABU6VFL1_9FABA</name>
<evidence type="ECO:0000256" key="3">
    <source>
        <dbReference type="ARBA" id="ARBA00022692"/>
    </source>
</evidence>
<dbReference type="PANTHER" id="PTHR48060:SF21">
    <property type="entry name" value="L DOMAIN-LIKE PROTEIN"/>
    <property type="match status" value="1"/>
</dbReference>
<dbReference type="InterPro" id="IPR000719">
    <property type="entry name" value="Prot_kinase_dom"/>
</dbReference>
<dbReference type="Pfam" id="PF23598">
    <property type="entry name" value="LRR_14"/>
    <property type="match status" value="1"/>
</dbReference>
<evidence type="ECO:0000259" key="9">
    <source>
        <dbReference type="SMART" id="SM00220"/>
    </source>
</evidence>
<evidence type="ECO:0000256" key="8">
    <source>
        <dbReference type="PROSITE-ProRule" id="PRU10141"/>
    </source>
</evidence>